<dbReference type="PROSITE" id="PS50222">
    <property type="entry name" value="EF_HAND_2"/>
    <property type="match status" value="1"/>
</dbReference>
<accession>A0A812IES4</accession>
<dbReference type="PROSITE" id="PS00018">
    <property type="entry name" value="EF_HAND_1"/>
    <property type="match status" value="1"/>
</dbReference>
<organism evidence="4 5">
    <name type="scientific">Symbiodinium natans</name>
    <dbReference type="NCBI Taxonomy" id="878477"/>
    <lineage>
        <taxon>Eukaryota</taxon>
        <taxon>Sar</taxon>
        <taxon>Alveolata</taxon>
        <taxon>Dinophyceae</taxon>
        <taxon>Suessiales</taxon>
        <taxon>Symbiodiniaceae</taxon>
        <taxon>Symbiodinium</taxon>
    </lineage>
</organism>
<feature type="compositionally biased region" description="Basic and acidic residues" evidence="2">
    <location>
        <begin position="160"/>
        <end position="170"/>
    </location>
</feature>
<feature type="domain" description="EF-hand" evidence="3">
    <location>
        <begin position="272"/>
        <end position="307"/>
    </location>
</feature>
<evidence type="ECO:0000259" key="3">
    <source>
        <dbReference type="PROSITE" id="PS50222"/>
    </source>
</evidence>
<dbReference type="OrthoDB" id="434380at2759"/>
<dbReference type="InterPro" id="IPR011992">
    <property type="entry name" value="EF-hand-dom_pair"/>
</dbReference>
<evidence type="ECO:0000256" key="2">
    <source>
        <dbReference type="SAM" id="MobiDB-lite"/>
    </source>
</evidence>
<proteinExistence type="predicted"/>
<dbReference type="InterPro" id="IPR002048">
    <property type="entry name" value="EF_hand_dom"/>
</dbReference>
<dbReference type="InterPro" id="IPR018247">
    <property type="entry name" value="EF_Hand_1_Ca_BS"/>
</dbReference>
<dbReference type="SUPFAM" id="SSF47473">
    <property type="entry name" value="EF-hand"/>
    <property type="match status" value="2"/>
</dbReference>
<keyword evidence="1" id="KW-0106">Calcium</keyword>
<dbReference type="AlphaFoldDB" id="A0A812IES4"/>
<feature type="region of interest" description="Disordered" evidence="2">
    <location>
        <begin position="140"/>
        <end position="178"/>
    </location>
</feature>
<dbReference type="Gene3D" id="1.10.238.10">
    <property type="entry name" value="EF-hand"/>
    <property type="match status" value="1"/>
</dbReference>
<comment type="caution">
    <text evidence="4">The sequence shown here is derived from an EMBL/GenBank/DDBJ whole genome shotgun (WGS) entry which is preliminary data.</text>
</comment>
<dbReference type="GO" id="GO:0005509">
    <property type="term" value="F:calcium ion binding"/>
    <property type="evidence" value="ECO:0007669"/>
    <property type="project" value="InterPro"/>
</dbReference>
<name>A0A812IES4_9DINO</name>
<evidence type="ECO:0000313" key="5">
    <source>
        <dbReference type="Proteomes" id="UP000604046"/>
    </source>
</evidence>
<keyword evidence="5" id="KW-1185">Reference proteome</keyword>
<protein>
    <recommendedName>
        <fullName evidence="3">EF-hand domain-containing protein</fullName>
    </recommendedName>
</protein>
<evidence type="ECO:0000313" key="4">
    <source>
        <dbReference type="EMBL" id="CAE7030732.1"/>
    </source>
</evidence>
<gene>
    <name evidence="4" type="ORF">SNAT2548_LOCUS3709</name>
</gene>
<sequence>MLKAAAPIRLRGVGGEMQLPAEIWLVLDAAAAARLPQVVGDLPLGSEASGHKAFVKERFVPALRLLDEDQLSWAAAQANFVRCSRGSCFLALKHAAFVLKVLATRHALQATEAQGVDNLPQLRTVLSDIDDKVSRAAGLVGSRAAATKRPEPTPPPVKPAKLDKSEEARSEAASPRHTALRRGLQAQADFTSFANRRFGNCVRLWFVLDPEENLKLASKQFVRGCEEIGFSGCLTTLWRQLDHDSSGCISLSDIDPQCAAQLADLKVLLTQQFEGSAEKFMKSVDTKGSHRVSKEEFVRAMDTLNCPPGASRRLFDLVCRYNCTTISVKDLLFLQKWTPPPYYFVRSDPRLLSSFRGALAKLHGSALRAWFRLWDHDQLFRVSWFRFRLGVANIARRHGGLPNMEEDTAKVWRTVDEECFGWATLRTFHPEAFEAATRLKRWATLNHGGVAKFVASVLKKRCSEFVSHLGSTCPPWQT</sequence>
<dbReference type="EMBL" id="CAJNDS010000225">
    <property type="protein sequence ID" value="CAE7030732.1"/>
    <property type="molecule type" value="Genomic_DNA"/>
</dbReference>
<reference evidence="4" key="1">
    <citation type="submission" date="2021-02" db="EMBL/GenBank/DDBJ databases">
        <authorList>
            <person name="Dougan E. K."/>
            <person name="Rhodes N."/>
            <person name="Thang M."/>
            <person name="Chan C."/>
        </authorList>
    </citation>
    <scope>NUCLEOTIDE SEQUENCE</scope>
</reference>
<evidence type="ECO:0000256" key="1">
    <source>
        <dbReference type="ARBA" id="ARBA00022837"/>
    </source>
</evidence>
<dbReference type="Proteomes" id="UP000604046">
    <property type="component" value="Unassembled WGS sequence"/>
</dbReference>